<comment type="caution">
    <text evidence="2">The sequence shown here is derived from an EMBL/GenBank/DDBJ whole genome shotgun (WGS) entry which is preliminary data.</text>
</comment>
<dbReference type="InterPro" id="IPR006578">
    <property type="entry name" value="MADF-dom"/>
</dbReference>
<evidence type="ECO:0000313" key="2">
    <source>
        <dbReference type="EMBL" id="KAH7976650.1"/>
    </source>
</evidence>
<dbReference type="Pfam" id="PF10545">
    <property type="entry name" value="MADF_DNA_bdg"/>
    <property type="match status" value="1"/>
</dbReference>
<evidence type="ECO:0000259" key="1">
    <source>
        <dbReference type="PROSITE" id="PS51029"/>
    </source>
</evidence>
<reference evidence="2" key="1">
    <citation type="journal article" date="2020" name="Cell">
        <title>Large-Scale Comparative Analyses of Tick Genomes Elucidate Their Genetic Diversity and Vector Capacities.</title>
        <authorList>
            <consortium name="Tick Genome and Microbiome Consortium (TIGMIC)"/>
            <person name="Jia N."/>
            <person name="Wang J."/>
            <person name="Shi W."/>
            <person name="Du L."/>
            <person name="Sun Y."/>
            <person name="Zhan W."/>
            <person name="Jiang J.F."/>
            <person name="Wang Q."/>
            <person name="Zhang B."/>
            <person name="Ji P."/>
            <person name="Bell-Sakyi L."/>
            <person name="Cui X.M."/>
            <person name="Yuan T.T."/>
            <person name="Jiang B.G."/>
            <person name="Yang W.F."/>
            <person name="Lam T.T."/>
            <person name="Chang Q.C."/>
            <person name="Ding S.J."/>
            <person name="Wang X.J."/>
            <person name="Zhu J.G."/>
            <person name="Ruan X.D."/>
            <person name="Zhao L."/>
            <person name="Wei J.T."/>
            <person name="Ye R.Z."/>
            <person name="Que T.C."/>
            <person name="Du C.H."/>
            <person name="Zhou Y.H."/>
            <person name="Cheng J.X."/>
            <person name="Dai P.F."/>
            <person name="Guo W.B."/>
            <person name="Han X.H."/>
            <person name="Huang E.J."/>
            <person name="Li L.F."/>
            <person name="Wei W."/>
            <person name="Gao Y.C."/>
            <person name="Liu J.Z."/>
            <person name="Shao H.Z."/>
            <person name="Wang X."/>
            <person name="Wang C.C."/>
            <person name="Yang T.C."/>
            <person name="Huo Q.B."/>
            <person name="Li W."/>
            <person name="Chen H.Y."/>
            <person name="Chen S.E."/>
            <person name="Zhou L.G."/>
            <person name="Ni X.B."/>
            <person name="Tian J.H."/>
            <person name="Sheng Y."/>
            <person name="Liu T."/>
            <person name="Pan Y.S."/>
            <person name="Xia L.Y."/>
            <person name="Li J."/>
            <person name="Zhao F."/>
            <person name="Cao W.C."/>
        </authorList>
    </citation>
    <scope>NUCLEOTIDE SEQUENCE</scope>
    <source>
        <strain evidence="2">Rsan-2018</strain>
    </source>
</reference>
<dbReference type="Proteomes" id="UP000821837">
    <property type="component" value="Chromosome 10"/>
</dbReference>
<proteinExistence type="predicted"/>
<dbReference type="EMBL" id="JABSTV010001246">
    <property type="protein sequence ID" value="KAH7976650.1"/>
    <property type="molecule type" value="Genomic_DNA"/>
</dbReference>
<dbReference type="SMART" id="SM00595">
    <property type="entry name" value="MADF"/>
    <property type="match status" value="1"/>
</dbReference>
<dbReference type="PANTHER" id="PTHR12243">
    <property type="entry name" value="MADF DOMAIN TRANSCRIPTION FACTOR"/>
    <property type="match status" value="1"/>
</dbReference>
<feature type="domain" description="MADF" evidence="1">
    <location>
        <begin position="67"/>
        <end position="163"/>
    </location>
</feature>
<dbReference type="AlphaFoldDB" id="A0A9D4QF38"/>
<dbReference type="InterPro" id="IPR039353">
    <property type="entry name" value="TF_Adf1"/>
</dbReference>
<dbReference type="PROSITE" id="PS51029">
    <property type="entry name" value="MADF"/>
    <property type="match status" value="1"/>
</dbReference>
<sequence length="166" mass="19190">MVLVQAWRPALCSLHFCGSGQFSQEDAAKTFQVARARVETRYSASCQKNMASSQESVPDLCGSEIERFLDTVQQHPCVYDTKRMDYRDAERKNNAWEQIRVYSGLSKDKHIQTRWKSLRDKFRRLCVALKAAHKNEAGAEDTKELDVAWLYFDMMVFLKDSVEGRP</sequence>
<gene>
    <name evidence="2" type="ORF">HPB52_017464</name>
</gene>
<name>A0A9D4QF38_RHISA</name>
<protein>
    <recommendedName>
        <fullName evidence="1">MADF domain-containing protein</fullName>
    </recommendedName>
</protein>
<reference evidence="2" key="2">
    <citation type="submission" date="2021-09" db="EMBL/GenBank/DDBJ databases">
        <authorList>
            <person name="Jia N."/>
            <person name="Wang J."/>
            <person name="Shi W."/>
            <person name="Du L."/>
            <person name="Sun Y."/>
            <person name="Zhan W."/>
            <person name="Jiang J."/>
            <person name="Wang Q."/>
            <person name="Zhang B."/>
            <person name="Ji P."/>
            <person name="Sakyi L.B."/>
            <person name="Cui X."/>
            <person name="Yuan T."/>
            <person name="Jiang B."/>
            <person name="Yang W."/>
            <person name="Lam T.T.-Y."/>
            <person name="Chang Q."/>
            <person name="Ding S."/>
            <person name="Wang X."/>
            <person name="Zhu J."/>
            <person name="Ruan X."/>
            <person name="Zhao L."/>
            <person name="Wei J."/>
            <person name="Que T."/>
            <person name="Du C."/>
            <person name="Cheng J."/>
            <person name="Dai P."/>
            <person name="Han X."/>
            <person name="Huang E."/>
            <person name="Gao Y."/>
            <person name="Liu J."/>
            <person name="Shao H."/>
            <person name="Ye R."/>
            <person name="Li L."/>
            <person name="Wei W."/>
            <person name="Wang X."/>
            <person name="Wang C."/>
            <person name="Huo Q."/>
            <person name="Li W."/>
            <person name="Guo W."/>
            <person name="Chen H."/>
            <person name="Chen S."/>
            <person name="Zhou L."/>
            <person name="Zhou L."/>
            <person name="Ni X."/>
            <person name="Tian J."/>
            <person name="Zhou Y."/>
            <person name="Sheng Y."/>
            <person name="Liu T."/>
            <person name="Pan Y."/>
            <person name="Xia L."/>
            <person name="Li J."/>
            <person name="Zhao F."/>
            <person name="Cao W."/>
        </authorList>
    </citation>
    <scope>NUCLEOTIDE SEQUENCE</scope>
    <source>
        <strain evidence="2">Rsan-2018</strain>
        <tissue evidence="2">Larvae</tissue>
    </source>
</reference>
<evidence type="ECO:0000313" key="3">
    <source>
        <dbReference type="Proteomes" id="UP000821837"/>
    </source>
</evidence>
<organism evidence="2 3">
    <name type="scientific">Rhipicephalus sanguineus</name>
    <name type="common">Brown dog tick</name>
    <name type="synonym">Ixodes sanguineus</name>
    <dbReference type="NCBI Taxonomy" id="34632"/>
    <lineage>
        <taxon>Eukaryota</taxon>
        <taxon>Metazoa</taxon>
        <taxon>Ecdysozoa</taxon>
        <taxon>Arthropoda</taxon>
        <taxon>Chelicerata</taxon>
        <taxon>Arachnida</taxon>
        <taxon>Acari</taxon>
        <taxon>Parasitiformes</taxon>
        <taxon>Ixodida</taxon>
        <taxon>Ixodoidea</taxon>
        <taxon>Ixodidae</taxon>
        <taxon>Rhipicephalinae</taxon>
        <taxon>Rhipicephalus</taxon>
        <taxon>Rhipicephalus</taxon>
    </lineage>
</organism>
<dbReference type="PANTHER" id="PTHR12243:SF67">
    <property type="entry name" value="COREPRESSOR OF PANGOLIN, ISOFORM A-RELATED"/>
    <property type="match status" value="1"/>
</dbReference>
<dbReference type="VEuPathDB" id="VectorBase:RSAN_032845"/>
<accession>A0A9D4QF38</accession>
<keyword evidence="3" id="KW-1185">Reference proteome</keyword>